<keyword evidence="2" id="KW-1185">Reference proteome</keyword>
<protein>
    <submittedName>
        <fullName evidence="1">16879_t:CDS:1</fullName>
    </submittedName>
</protein>
<evidence type="ECO:0000313" key="2">
    <source>
        <dbReference type="Proteomes" id="UP000789901"/>
    </source>
</evidence>
<organism evidence="1 2">
    <name type="scientific">Gigaspora margarita</name>
    <dbReference type="NCBI Taxonomy" id="4874"/>
    <lineage>
        <taxon>Eukaryota</taxon>
        <taxon>Fungi</taxon>
        <taxon>Fungi incertae sedis</taxon>
        <taxon>Mucoromycota</taxon>
        <taxon>Glomeromycotina</taxon>
        <taxon>Glomeromycetes</taxon>
        <taxon>Diversisporales</taxon>
        <taxon>Gigasporaceae</taxon>
        <taxon>Gigaspora</taxon>
    </lineage>
</organism>
<sequence>MATFWLGLGIINMKILKDIGYNTLSSHASDIIWPLLYFENYLTMNEDENLCIKNMEDFTKYSKYGLSGINNYRVQKNNAMMNMKYVDESSDEEIKYGNKDKTERELWKKSEEALAQIEKHACMLSRALHKDSDQ</sequence>
<evidence type="ECO:0000313" key="1">
    <source>
        <dbReference type="EMBL" id="CAG8646645.1"/>
    </source>
</evidence>
<comment type="caution">
    <text evidence="1">The sequence shown here is derived from an EMBL/GenBank/DDBJ whole genome shotgun (WGS) entry which is preliminary data.</text>
</comment>
<accession>A0ABN7UQW8</accession>
<proteinExistence type="predicted"/>
<reference evidence="1 2" key="1">
    <citation type="submission" date="2021-06" db="EMBL/GenBank/DDBJ databases">
        <authorList>
            <person name="Kallberg Y."/>
            <person name="Tangrot J."/>
            <person name="Rosling A."/>
        </authorList>
    </citation>
    <scope>NUCLEOTIDE SEQUENCE [LARGE SCALE GENOMIC DNA]</scope>
    <source>
        <strain evidence="1 2">120-4 pot B 10/14</strain>
    </source>
</reference>
<name>A0ABN7UQW8_GIGMA</name>
<dbReference type="Proteomes" id="UP000789901">
    <property type="component" value="Unassembled WGS sequence"/>
</dbReference>
<dbReference type="EMBL" id="CAJVQB010004824">
    <property type="protein sequence ID" value="CAG8646645.1"/>
    <property type="molecule type" value="Genomic_DNA"/>
</dbReference>
<gene>
    <name evidence="1" type="ORF">GMARGA_LOCUS9132</name>
</gene>